<evidence type="ECO:0000313" key="1">
    <source>
        <dbReference type="EMBL" id="CBY38572.1"/>
    </source>
</evidence>
<dbReference type="AlphaFoldDB" id="E4YSY3"/>
<proteinExistence type="predicted"/>
<protein>
    <submittedName>
        <fullName evidence="1">Uncharacterized protein</fullName>
    </submittedName>
</protein>
<feature type="non-terminal residue" evidence="1">
    <location>
        <position position="1"/>
    </location>
</feature>
<name>E4YSY3_OIKDI</name>
<accession>E4YSY3</accession>
<dbReference type="EMBL" id="FN655262">
    <property type="protein sequence ID" value="CBY38572.1"/>
    <property type="molecule type" value="Genomic_DNA"/>
</dbReference>
<dbReference type="Proteomes" id="UP000011014">
    <property type="component" value="Unassembled WGS sequence"/>
</dbReference>
<sequence length="39" mass="4534">VCQEVHADISSWNVKFGISFKPELGSRRSKNAFWSRPRL</sequence>
<organism evidence="1">
    <name type="scientific">Oikopleura dioica</name>
    <name type="common">Tunicate</name>
    <dbReference type="NCBI Taxonomy" id="34765"/>
    <lineage>
        <taxon>Eukaryota</taxon>
        <taxon>Metazoa</taxon>
        <taxon>Chordata</taxon>
        <taxon>Tunicata</taxon>
        <taxon>Appendicularia</taxon>
        <taxon>Copelata</taxon>
        <taxon>Oikopleuridae</taxon>
        <taxon>Oikopleura</taxon>
    </lineage>
</organism>
<gene>
    <name evidence="1" type="ORF">GSOID_T00032524001</name>
</gene>
<reference evidence="1" key="1">
    <citation type="journal article" date="2010" name="Science">
        <title>Plasticity of animal genome architecture unmasked by rapid evolution of a pelagic tunicate.</title>
        <authorList>
            <person name="Denoeud F."/>
            <person name="Henriet S."/>
            <person name="Mungpakdee S."/>
            <person name="Aury J.M."/>
            <person name="Da Silva C."/>
            <person name="Brinkmann H."/>
            <person name="Mikhaleva J."/>
            <person name="Olsen L.C."/>
            <person name="Jubin C."/>
            <person name="Canestro C."/>
            <person name="Bouquet J.M."/>
            <person name="Danks G."/>
            <person name="Poulain J."/>
            <person name="Campsteijn C."/>
            <person name="Adamski M."/>
            <person name="Cross I."/>
            <person name="Yadetie F."/>
            <person name="Muffato M."/>
            <person name="Louis A."/>
            <person name="Butcher S."/>
            <person name="Tsagkogeorga G."/>
            <person name="Konrad A."/>
            <person name="Singh S."/>
            <person name="Jensen M.F."/>
            <person name="Cong E.H."/>
            <person name="Eikeseth-Otteraa H."/>
            <person name="Noel B."/>
            <person name="Anthouard V."/>
            <person name="Porcel B.M."/>
            <person name="Kachouri-Lafond R."/>
            <person name="Nishino A."/>
            <person name="Ugolini M."/>
            <person name="Chourrout P."/>
            <person name="Nishida H."/>
            <person name="Aasland R."/>
            <person name="Huzurbazar S."/>
            <person name="Westhof E."/>
            <person name="Delsuc F."/>
            <person name="Lehrach H."/>
            <person name="Reinhardt R."/>
            <person name="Weissenbach J."/>
            <person name="Roy S.W."/>
            <person name="Artiguenave F."/>
            <person name="Postlethwait J.H."/>
            <person name="Manak J.R."/>
            <person name="Thompson E.M."/>
            <person name="Jaillon O."/>
            <person name="Du Pasquier L."/>
            <person name="Boudinot P."/>
            <person name="Liberles D.A."/>
            <person name="Volff J.N."/>
            <person name="Philippe H."/>
            <person name="Lenhard B."/>
            <person name="Roest Crollius H."/>
            <person name="Wincker P."/>
            <person name="Chourrout D."/>
        </authorList>
    </citation>
    <scope>NUCLEOTIDE SEQUENCE [LARGE SCALE GENOMIC DNA]</scope>
</reference>